<proteinExistence type="predicted"/>
<reference evidence="2" key="1">
    <citation type="submission" date="2017-04" db="EMBL/GenBank/DDBJ databases">
        <authorList>
            <person name="Varghese N."/>
            <person name="Submissions S."/>
        </authorList>
    </citation>
    <scope>NUCLEOTIDE SEQUENCE [LARGE SCALE GENOMIC DNA]</scope>
    <source>
        <strain evidence="2">B4P</strain>
    </source>
</reference>
<dbReference type="GO" id="GO:0030973">
    <property type="term" value="F:molybdate ion binding"/>
    <property type="evidence" value="ECO:0007669"/>
    <property type="project" value="TreeGrafter"/>
</dbReference>
<accession>A0A1X7DSZ8</accession>
<dbReference type="OrthoDB" id="7261414at2"/>
<sequence length="237" mass="25015">MASTADGETRPVSVMSALILRAIVDETILPEFEKIGGKARMIWDPTVGLMRRIAEGEKADAIVAIDWAIDELMQQGRLDPASRRPLAQASVGVAVLAGAEKPDISTPAALRQTLLDTPTLVYSRTGASGIFFEKMIEDFGIGEEIRAKALVVNAGLTAEKLVSGDVVLAVQQVSELLAVPGVDLVGPLPAELGATTDFSVAVFADAAVPDGAGRFLDELFTPLARKAYEAAGLEPRF</sequence>
<gene>
    <name evidence="1" type="ORF">SAMN02982989_5817</name>
</gene>
<dbReference type="GO" id="GO:0015689">
    <property type="term" value="P:molybdate ion transport"/>
    <property type="evidence" value="ECO:0007669"/>
    <property type="project" value="TreeGrafter"/>
</dbReference>
<dbReference type="AlphaFoldDB" id="A0A1X7DSZ8"/>
<dbReference type="InterPro" id="IPR050682">
    <property type="entry name" value="ModA/WtpA"/>
</dbReference>
<dbReference type="EMBL" id="FXAF01000003">
    <property type="protein sequence ID" value="SMF21076.1"/>
    <property type="molecule type" value="Genomic_DNA"/>
</dbReference>
<protein>
    <submittedName>
        <fullName evidence="1">Molybdate transport system substrate-binding protein</fullName>
    </submittedName>
</protein>
<evidence type="ECO:0000313" key="1">
    <source>
        <dbReference type="EMBL" id="SMF21076.1"/>
    </source>
</evidence>
<dbReference type="PANTHER" id="PTHR30632">
    <property type="entry name" value="MOLYBDATE-BINDING PERIPLASMIC PROTEIN"/>
    <property type="match status" value="1"/>
</dbReference>
<dbReference type="RefSeq" id="WP_085421180.1">
    <property type="nucleotide sequence ID" value="NZ_FXAF01000003.1"/>
</dbReference>
<dbReference type="SUPFAM" id="SSF53850">
    <property type="entry name" value="Periplasmic binding protein-like II"/>
    <property type="match status" value="1"/>
</dbReference>
<dbReference type="Proteomes" id="UP000192903">
    <property type="component" value="Unassembled WGS sequence"/>
</dbReference>
<name>A0A1X7DSZ8_9HYPH</name>
<dbReference type="Pfam" id="PF13531">
    <property type="entry name" value="SBP_bac_11"/>
    <property type="match status" value="1"/>
</dbReference>
<organism evidence="1 2">
    <name type="scientific">Xaviernesmea oryzae</name>
    <dbReference type="NCBI Taxonomy" id="464029"/>
    <lineage>
        <taxon>Bacteria</taxon>
        <taxon>Pseudomonadati</taxon>
        <taxon>Pseudomonadota</taxon>
        <taxon>Alphaproteobacteria</taxon>
        <taxon>Hyphomicrobiales</taxon>
        <taxon>Rhizobiaceae</taxon>
        <taxon>Rhizobium/Agrobacterium group</taxon>
        <taxon>Xaviernesmea</taxon>
    </lineage>
</organism>
<keyword evidence="2" id="KW-1185">Reference proteome</keyword>
<dbReference type="STRING" id="464029.SAMN02982989_5817"/>
<dbReference type="PANTHER" id="PTHR30632:SF11">
    <property type="entry name" value="BLR4797 PROTEIN"/>
    <property type="match status" value="1"/>
</dbReference>
<evidence type="ECO:0000313" key="2">
    <source>
        <dbReference type="Proteomes" id="UP000192903"/>
    </source>
</evidence>
<dbReference type="Gene3D" id="3.40.190.10">
    <property type="entry name" value="Periplasmic binding protein-like II"/>
    <property type="match status" value="2"/>
</dbReference>